<dbReference type="Pfam" id="PF13927">
    <property type="entry name" value="Ig_3"/>
    <property type="match status" value="1"/>
</dbReference>
<dbReference type="InterPro" id="IPR013783">
    <property type="entry name" value="Ig-like_fold"/>
</dbReference>
<evidence type="ECO:0000256" key="4">
    <source>
        <dbReference type="ARBA" id="ARBA00023157"/>
    </source>
</evidence>
<dbReference type="STRING" id="283909.R7UJ67"/>
<evidence type="ECO:0000256" key="8">
    <source>
        <dbReference type="SAM" id="SignalP"/>
    </source>
</evidence>
<reference evidence="12" key="1">
    <citation type="submission" date="2012-12" db="EMBL/GenBank/DDBJ databases">
        <authorList>
            <person name="Hellsten U."/>
            <person name="Grimwood J."/>
            <person name="Chapman J.A."/>
            <person name="Shapiro H."/>
            <person name="Aerts A."/>
            <person name="Otillar R.P."/>
            <person name="Terry A.Y."/>
            <person name="Boore J.L."/>
            <person name="Simakov O."/>
            <person name="Marletaz F."/>
            <person name="Cho S.-J."/>
            <person name="Edsinger-Gonzales E."/>
            <person name="Havlak P."/>
            <person name="Kuo D.-H."/>
            <person name="Larsson T."/>
            <person name="Lv J."/>
            <person name="Arendt D."/>
            <person name="Savage R."/>
            <person name="Osoegawa K."/>
            <person name="de Jong P."/>
            <person name="Lindberg D.R."/>
            <person name="Seaver E.C."/>
            <person name="Weisblat D.A."/>
            <person name="Putnam N.H."/>
            <person name="Grigoriev I.V."/>
            <person name="Rokhsar D.S."/>
        </authorList>
    </citation>
    <scope>NUCLEOTIDE SEQUENCE</scope>
    <source>
        <strain evidence="12">I ESC-2004</strain>
    </source>
</reference>
<feature type="transmembrane region" description="Helical" evidence="7">
    <location>
        <begin position="428"/>
        <end position="448"/>
    </location>
</feature>
<evidence type="ECO:0000256" key="1">
    <source>
        <dbReference type="ARBA" id="ARBA00022614"/>
    </source>
</evidence>
<dbReference type="PROSITE" id="PS51450">
    <property type="entry name" value="LRR"/>
    <property type="match status" value="1"/>
</dbReference>
<dbReference type="InterPro" id="IPR003591">
    <property type="entry name" value="Leu-rich_rpt_typical-subtyp"/>
</dbReference>
<dbReference type="Gene3D" id="1.20.120.20">
    <property type="entry name" value="Apolipoprotein"/>
    <property type="match status" value="1"/>
</dbReference>
<keyword evidence="1" id="KW-0433">Leucine-rich repeat</keyword>
<organism evidence="10">
    <name type="scientific">Capitella teleta</name>
    <name type="common">Polychaete worm</name>
    <dbReference type="NCBI Taxonomy" id="283909"/>
    <lineage>
        <taxon>Eukaryota</taxon>
        <taxon>Metazoa</taxon>
        <taxon>Spiralia</taxon>
        <taxon>Lophotrochozoa</taxon>
        <taxon>Annelida</taxon>
        <taxon>Polychaeta</taxon>
        <taxon>Sedentaria</taxon>
        <taxon>Scolecida</taxon>
        <taxon>Capitellidae</taxon>
        <taxon>Capitella</taxon>
    </lineage>
</organism>
<dbReference type="InterPro" id="IPR050467">
    <property type="entry name" value="LRFN"/>
</dbReference>
<dbReference type="EnsemblMetazoa" id="CapteT212723">
    <property type="protein sequence ID" value="CapteP212723"/>
    <property type="gene ID" value="CapteG212723"/>
</dbReference>
<dbReference type="InterPro" id="IPR036179">
    <property type="entry name" value="Ig-like_dom_sf"/>
</dbReference>
<dbReference type="PROSITE" id="PS50835">
    <property type="entry name" value="IG_LIKE"/>
    <property type="match status" value="1"/>
</dbReference>
<dbReference type="PANTHER" id="PTHR45842">
    <property type="entry name" value="SYNAPTIC ADHESION-LIKE MOLECULE SALM"/>
    <property type="match status" value="1"/>
</dbReference>
<evidence type="ECO:0000256" key="7">
    <source>
        <dbReference type="SAM" id="Phobius"/>
    </source>
</evidence>
<name>R7UJ67_CAPTE</name>
<dbReference type="AlphaFoldDB" id="R7UJ67"/>
<gene>
    <name evidence="10" type="ORF">CAPTEDRAFT_212723</name>
</gene>
<keyword evidence="4" id="KW-1015">Disulfide bond</keyword>
<dbReference type="InterPro" id="IPR001611">
    <property type="entry name" value="Leu-rich_rpt"/>
</dbReference>
<dbReference type="SUPFAM" id="SSF48726">
    <property type="entry name" value="Immunoglobulin"/>
    <property type="match status" value="1"/>
</dbReference>
<evidence type="ECO:0000256" key="2">
    <source>
        <dbReference type="ARBA" id="ARBA00022729"/>
    </source>
</evidence>
<dbReference type="EMBL" id="KB300949">
    <property type="protein sequence ID" value="ELU06123.1"/>
    <property type="molecule type" value="Genomic_DNA"/>
</dbReference>
<dbReference type="SMART" id="SM00369">
    <property type="entry name" value="LRR_TYP"/>
    <property type="match status" value="3"/>
</dbReference>
<dbReference type="InterPro" id="IPR000483">
    <property type="entry name" value="Cys-rich_flank_reg_C"/>
</dbReference>
<dbReference type="Proteomes" id="UP000014760">
    <property type="component" value="Unassembled WGS sequence"/>
</dbReference>
<feature type="region of interest" description="Disordered" evidence="6">
    <location>
        <begin position="503"/>
        <end position="528"/>
    </location>
</feature>
<keyword evidence="7" id="KW-0812">Transmembrane</keyword>
<keyword evidence="3" id="KW-0677">Repeat</keyword>
<dbReference type="InterPro" id="IPR032675">
    <property type="entry name" value="LRR_dom_sf"/>
</dbReference>
<sequence>MMFGLGVLLSLVLLEWLSVASSSKPPSSLTTNSSTSCPQLCSCFNGSVSCSAGYFMMWSQFLSTIPQDTESISISGGLIFFQDRGNPDSIILPLLTQIHITASSIPEWDPKVFAMTPNVSLLHLSKLNFAHQANLSFTNLTNLEYLHVIESNLTTLDDEAFVQLDQLRELNLSSNSLTQLSASLLAGTLQLELIDLSFNLIEFIDPELTNLTSLSYLNVQHNRLKWIPEQFLQGMNSSEILLDIVGNPWACNCGIRTLMDGLLSFPHLFPNYKELQCHSPENFLNIPLMLLDPSRAKCQPPSFDVTPSNETVIHHMYQAVLHCNASGAPTPNIYWISPRGVLAHPKHKQWMTKHHIDSKQKLTFAGKPSFYKAEVEVAENGDLVFRQFRFFFAGEYKCVAENPGGVESVSVNVAITKDSFSRTVITSIVYGFIIAGCVSTLGVIIGFIRFAAERWICKPDPELVDVYTDDDWMDIPTPGTEPFHPWHMPWVWSPNYSREHSPQKCVTPATPATPDEGATAAEGYDQYDGEPGSSHILEQLEDVRALLRHSMQRSMVKLRSASMQVRQTSTRKLLCVRESSSQRLQTIRESSTRRLHNIRSSSSNYITHFREHSTKRMRNIRSSTGQYVTRMRTGVNIGMESMRSNILSMREFCGPGGDLAHTVSTVSVATNVDSQVSTQVVKTVTYV</sequence>
<evidence type="ECO:0000256" key="3">
    <source>
        <dbReference type="ARBA" id="ARBA00022737"/>
    </source>
</evidence>
<evidence type="ECO:0000313" key="11">
    <source>
        <dbReference type="EnsemblMetazoa" id="CapteP212723"/>
    </source>
</evidence>
<dbReference type="Gene3D" id="2.60.40.10">
    <property type="entry name" value="Immunoglobulins"/>
    <property type="match status" value="1"/>
</dbReference>
<evidence type="ECO:0000259" key="9">
    <source>
        <dbReference type="PROSITE" id="PS50835"/>
    </source>
</evidence>
<dbReference type="OMA" id="VEQVKYH"/>
<feature type="signal peptide" evidence="8">
    <location>
        <begin position="1"/>
        <end position="22"/>
    </location>
</feature>
<dbReference type="Pfam" id="PF13855">
    <property type="entry name" value="LRR_8"/>
    <property type="match status" value="1"/>
</dbReference>
<evidence type="ECO:0000313" key="10">
    <source>
        <dbReference type="EMBL" id="ELU06123.1"/>
    </source>
</evidence>
<keyword evidence="12" id="KW-1185">Reference proteome</keyword>
<feature type="chain" id="PRO_5008788111" description="Ig-like domain-containing protein" evidence="8">
    <location>
        <begin position="23"/>
        <end position="687"/>
    </location>
</feature>
<dbReference type="PANTHER" id="PTHR45842:SF12">
    <property type="entry name" value="KEKKON 5, ISOFORM A"/>
    <property type="match status" value="1"/>
</dbReference>
<keyword evidence="5" id="KW-0325">Glycoprotein</keyword>
<protein>
    <recommendedName>
        <fullName evidence="9">Ig-like domain-containing protein</fullName>
    </recommendedName>
</protein>
<evidence type="ECO:0000313" key="12">
    <source>
        <dbReference type="Proteomes" id="UP000014760"/>
    </source>
</evidence>
<proteinExistence type="predicted"/>
<dbReference type="SMART" id="SM00082">
    <property type="entry name" value="LRRCT"/>
    <property type="match status" value="1"/>
</dbReference>
<dbReference type="Gene3D" id="3.80.10.10">
    <property type="entry name" value="Ribonuclease Inhibitor"/>
    <property type="match status" value="2"/>
</dbReference>
<keyword evidence="7" id="KW-1133">Transmembrane helix</keyword>
<dbReference type="HOGENOM" id="CLU_400747_0_0_1"/>
<keyword evidence="2 8" id="KW-0732">Signal</keyword>
<evidence type="ECO:0000256" key="5">
    <source>
        <dbReference type="ARBA" id="ARBA00023180"/>
    </source>
</evidence>
<dbReference type="OrthoDB" id="5954366at2759"/>
<reference evidence="10 12" key="2">
    <citation type="journal article" date="2013" name="Nature">
        <title>Insights into bilaterian evolution from three spiralian genomes.</title>
        <authorList>
            <person name="Simakov O."/>
            <person name="Marletaz F."/>
            <person name="Cho S.J."/>
            <person name="Edsinger-Gonzales E."/>
            <person name="Havlak P."/>
            <person name="Hellsten U."/>
            <person name="Kuo D.H."/>
            <person name="Larsson T."/>
            <person name="Lv J."/>
            <person name="Arendt D."/>
            <person name="Savage R."/>
            <person name="Osoegawa K."/>
            <person name="de Jong P."/>
            <person name="Grimwood J."/>
            <person name="Chapman J.A."/>
            <person name="Shapiro H."/>
            <person name="Aerts A."/>
            <person name="Otillar R.P."/>
            <person name="Terry A.Y."/>
            <person name="Boore J.L."/>
            <person name="Grigoriev I.V."/>
            <person name="Lindberg D.R."/>
            <person name="Seaver E.C."/>
            <person name="Weisblat D.A."/>
            <person name="Putnam N.H."/>
            <person name="Rokhsar D.S."/>
        </authorList>
    </citation>
    <scope>NUCLEOTIDE SEQUENCE</scope>
    <source>
        <strain evidence="10 12">I ESC-2004</strain>
    </source>
</reference>
<feature type="domain" description="Ig-like" evidence="9">
    <location>
        <begin position="301"/>
        <end position="416"/>
    </location>
</feature>
<keyword evidence="7" id="KW-0472">Membrane</keyword>
<reference evidence="11" key="3">
    <citation type="submission" date="2015-06" db="UniProtKB">
        <authorList>
            <consortium name="EnsemblMetazoa"/>
        </authorList>
    </citation>
    <scope>IDENTIFICATION</scope>
</reference>
<dbReference type="InterPro" id="IPR007110">
    <property type="entry name" value="Ig-like_dom"/>
</dbReference>
<accession>R7UJ67</accession>
<dbReference type="SUPFAM" id="SSF52058">
    <property type="entry name" value="L domain-like"/>
    <property type="match status" value="1"/>
</dbReference>
<evidence type="ECO:0000256" key="6">
    <source>
        <dbReference type="SAM" id="MobiDB-lite"/>
    </source>
</evidence>
<dbReference type="EMBL" id="AMQN01001250">
    <property type="status" value="NOT_ANNOTATED_CDS"/>
    <property type="molecule type" value="Genomic_DNA"/>
</dbReference>